<evidence type="ECO:0000313" key="8">
    <source>
        <dbReference type="EMBL" id="MBO8470395.1"/>
    </source>
</evidence>
<feature type="domain" description="Major facilitator superfamily (MFS) profile" evidence="7">
    <location>
        <begin position="1"/>
        <end position="378"/>
    </location>
</feature>
<dbReference type="SUPFAM" id="SSF103473">
    <property type="entry name" value="MFS general substrate transporter"/>
    <property type="match status" value="1"/>
</dbReference>
<sequence>LFFLWGFAHSILDVLNKHFQDVLVISKARSGLVQAVVYGGYFLMALPAGAVIRRWGYRTGIVLGLVLYGAGALMFIPGGRLMSFPFFLASLFVIGCGLTCLETSANPYVTVLGEHESSARRLNLAQSLNGLGWIAGPLVGGLLILGDGSDISLPYAVIGAVVLLLGAVFSRLRLPEVDPEGAGGEAVAEGRPARSVWGVRTFRYGVAALFFYVAAQTGINSFFINYVTENGPGLTPQSAALMLSFGGMGLFMAGRLAGSAAMGRVSPRAMMLVCTCGAAVCMLVTILAGGAAGISALCLTYLFESVMFPTVFSMSLADVRGDGAKTASSYLVMSIVGGAVSPVVMGLAGEESMAAGFTVPLVCFIVVGIYALTYRKMA</sequence>
<feature type="transmembrane region" description="Helical" evidence="6">
    <location>
        <begin position="239"/>
        <end position="257"/>
    </location>
</feature>
<dbReference type="EMBL" id="JADIMB010000013">
    <property type="protein sequence ID" value="MBO8470395.1"/>
    <property type="molecule type" value="Genomic_DNA"/>
</dbReference>
<keyword evidence="2" id="KW-1003">Cell membrane</keyword>
<evidence type="ECO:0000256" key="5">
    <source>
        <dbReference type="ARBA" id="ARBA00023136"/>
    </source>
</evidence>
<feature type="transmembrane region" description="Helical" evidence="6">
    <location>
        <begin position="204"/>
        <end position="227"/>
    </location>
</feature>
<dbReference type="InterPro" id="IPR011701">
    <property type="entry name" value="MFS"/>
</dbReference>
<keyword evidence="4 6" id="KW-1133">Transmembrane helix</keyword>
<feature type="transmembrane region" description="Helical" evidence="6">
    <location>
        <begin position="151"/>
        <end position="169"/>
    </location>
</feature>
<feature type="transmembrane region" description="Helical" evidence="6">
    <location>
        <begin position="32"/>
        <end position="52"/>
    </location>
</feature>
<dbReference type="PANTHER" id="PTHR43702:SF3">
    <property type="entry name" value="PROTEIN TSGA"/>
    <property type="match status" value="1"/>
</dbReference>
<evidence type="ECO:0000256" key="2">
    <source>
        <dbReference type="ARBA" id="ARBA00022475"/>
    </source>
</evidence>
<evidence type="ECO:0000256" key="6">
    <source>
        <dbReference type="SAM" id="Phobius"/>
    </source>
</evidence>
<dbReference type="PANTHER" id="PTHR43702">
    <property type="entry name" value="L-FUCOSE-PROTON SYMPORTER"/>
    <property type="match status" value="1"/>
</dbReference>
<dbReference type="InterPro" id="IPR036259">
    <property type="entry name" value="MFS_trans_sf"/>
</dbReference>
<feature type="transmembrane region" description="Helical" evidence="6">
    <location>
        <begin position="269"/>
        <end position="288"/>
    </location>
</feature>
<dbReference type="InterPro" id="IPR020846">
    <property type="entry name" value="MFS_dom"/>
</dbReference>
<dbReference type="GO" id="GO:0022857">
    <property type="term" value="F:transmembrane transporter activity"/>
    <property type="evidence" value="ECO:0007669"/>
    <property type="project" value="InterPro"/>
</dbReference>
<dbReference type="PROSITE" id="PS50850">
    <property type="entry name" value="MFS"/>
    <property type="match status" value="1"/>
</dbReference>
<dbReference type="Proteomes" id="UP000823603">
    <property type="component" value="Unassembled WGS sequence"/>
</dbReference>
<protein>
    <submittedName>
        <fullName evidence="8">Sugar MFS transporter</fullName>
    </submittedName>
</protein>
<dbReference type="Gene3D" id="1.20.1250.20">
    <property type="entry name" value="MFS general substrate transporter like domains"/>
    <property type="match status" value="2"/>
</dbReference>
<accession>A0A9D9IE56</accession>
<comment type="subcellular location">
    <subcellularLocation>
        <location evidence="1">Cell inner membrane</location>
        <topology evidence="1">Multi-pass membrane protein</topology>
    </subcellularLocation>
</comment>
<keyword evidence="5 6" id="KW-0472">Membrane</keyword>
<name>A0A9D9IE56_9BACT</name>
<evidence type="ECO:0000256" key="1">
    <source>
        <dbReference type="ARBA" id="ARBA00004429"/>
    </source>
</evidence>
<feature type="transmembrane region" description="Helical" evidence="6">
    <location>
        <begin position="59"/>
        <end position="76"/>
    </location>
</feature>
<evidence type="ECO:0000256" key="4">
    <source>
        <dbReference type="ARBA" id="ARBA00022989"/>
    </source>
</evidence>
<comment type="caution">
    <text evidence="8">The sequence shown here is derived from an EMBL/GenBank/DDBJ whole genome shotgun (WGS) entry which is preliminary data.</text>
</comment>
<proteinExistence type="predicted"/>
<reference evidence="8" key="1">
    <citation type="submission" date="2020-10" db="EMBL/GenBank/DDBJ databases">
        <authorList>
            <person name="Gilroy R."/>
        </authorList>
    </citation>
    <scope>NUCLEOTIDE SEQUENCE</scope>
    <source>
        <strain evidence="8">B2-22910</strain>
    </source>
</reference>
<feature type="non-terminal residue" evidence="8">
    <location>
        <position position="1"/>
    </location>
</feature>
<dbReference type="Pfam" id="PF07690">
    <property type="entry name" value="MFS_1"/>
    <property type="match status" value="1"/>
</dbReference>
<gene>
    <name evidence="8" type="ORF">IAB82_01205</name>
</gene>
<evidence type="ECO:0000313" key="9">
    <source>
        <dbReference type="Proteomes" id="UP000823603"/>
    </source>
</evidence>
<evidence type="ECO:0000259" key="7">
    <source>
        <dbReference type="PROSITE" id="PS50850"/>
    </source>
</evidence>
<dbReference type="CDD" id="cd17394">
    <property type="entry name" value="MFS_FucP_like"/>
    <property type="match status" value="1"/>
</dbReference>
<feature type="transmembrane region" description="Helical" evidence="6">
    <location>
        <begin position="122"/>
        <end position="145"/>
    </location>
</feature>
<reference evidence="8" key="2">
    <citation type="journal article" date="2021" name="PeerJ">
        <title>Extensive microbial diversity within the chicken gut microbiome revealed by metagenomics and culture.</title>
        <authorList>
            <person name="Gilroy R."/>
            <person name="Ravi A."/>
            <person name="Getino M."/>
            <person name="Pursley I."/>
            <person name="Horton D.L."/>
            <person name="Alikhan N.F."/>
            <person name="Baker D."/>
            <person name="Gharbi K."/>
            <person name="Hall N."/>
            <person name="Watson M."/>
            <person name="Adriaenssens E.M."/>
            <person name="Foster-Nyarko E."/>
            <person name="Jarju S."/>
            <person name="Secka A."/>
            <person name="Antonio M."/>
            <person name="Oren A."/>
            <person name="Chaudhuri R.R."/>
            <person name="La Ragione R."/>
            <person name="Hildebrand F."/>
            <person name="Pallen M.J."/>
        </authorList>
    </citation>
    <scope>NUCLEOTIDE SEQUENCE</scope>
    <source>
        <strain evidence="8">B2-22910</strain>
    </source>
</reference>
<dbReference type="GO" id="GO:0005886">
    <property type="term" value="C:plasma membrane"/>
    <property type="evidence" value="ECO:0007669"/>
    <property type="project" value="UniProtKB-SubCell"/>
</dbReference>
<dbReference type="InterPro" id="IPR050375">
    <property type="entry name" value="MFS_TsgA-like"/>
</dbReference>
<feature type="transmembrane region" description="Helical" evidence="6">
    <location>
        <begin position="354"/>
        <end position="373"/>
    </location>
</feature>
<feature type="transmembrane region" description="Helical" evidence="6">
    <location>
        <begin position="82"/>
        <end position="101"/>
    </location>
</feature>
<feature type="transmembrane region" description="Helical" evidence="6">
    <location>
        <begin position="329"/>
        <end position="348"/>
    </location>
</feature>
<organism evidence="8 9">
    <name type="scientific">Candidatus Cryptobacteroides faecavium</name>
    <dbReference type="NCBI Taxonomy" id="2840762"/>
    <lineage>
        <taxon>Bacteria</taxon>
        <taxon>Pseudomonadati</taxon>
        <taxon>Bacteroidota</taxon>
        <taxon>Bacteroidia</taxon>
        <taxon>Bacteroidales</taxon>
        <taxon>Candidatus Cryptobacteroides</taxon>
    </lineage>
</organism>
<feature type="transmembrane region" description="Helical" evidence="6">
    <location>
        <begin position="294"/>
        <end position="317"/>
    </location>
</feature>
<dbReference type="AlphaFoldDB" id="A0A9D9IE56"/>
<keyword evidence="3 6" id="KW-0812">Transmembrane</keyword>
<evidence type="ECO:0000256" key="3">
    <source>
        <dbReference type="ARBA" id="ARBA00022692"/>
    </source>
</evidence>